<dbReference type="Pfam" id="PF24808">
    <property type="entry name" value="DUF7707"/>
    <property type="match status" value="1"/>
</dbReference>
<feature type="signal peptide" evidence="2">
    <location>
        <begin position="1"/>
        <end position="18"/>
    </location>
</feature>
<evidence type="ECO:0000313" key="5">
    <source>
        <dbReference type="Proteomes" id="UP000039046"/>
    </source>
</evidence>
<protein>
    <recommendedName>
        <fullName evidence="3">DUF7707 domain-containing protein</fullName>
    </recommendedName>
</protein>
<dbReference type="PANTHER" id="PTHR38118:SF2">
    <property type="entry name" value="CDP-ALCOHOL PHOSPHATIDYLTRANSFERASE PROTEIN"/>
    <property type="match status" value="1"/>
</dbReference>
<proteinExistence type="predicted"/>
<evidence type="ECO:0000256" key="1">
    <source>
        <dbReference type="SAM" id="MobiDB-lite"/>
    </source>
</evidence>
<evidence type="ECO:0000313" key="4">
    <source>
        <dbReference type="EMBL" id="CEJ85271.1"/>
    </source>
</evidence>
<feature type="region of interest" description="Disordered" evidence="1">
    <location>
        <begin position="124"/>
        <end position="148"/>
    </location>
</feature>
<feature type="compositionally biased region" description="Polar residues" evidence="1">
    <location>
        <begin position="135"/>
        <end position="145"/>
    </location>
</feature>
<sequence length="182" mass="19632">MVALRTVLAASVLAVASADLTIDPNSVPLLQREGWCEDQRRTCPIICQQVEPRTTKINTCDAKTLQYGCLCGNNLQPNVSEYSLSIPYYVCRAYVQQCQTACKNNNICQSNCVEQHPCGATNPTRVNKTEKPAASHTSDPSQTFSDVPGANKNGAAGVLETAGRSYGLAVVFFSMFAGFAML</sequence>
<accession>A0A0A1TBQ7</accession>
<dbReference type="PANTHER" id="PTHR38118">
    <property type="entry name" value="ANCHORED CELL WALL PROTEIN 11-RELATED"/>
    <property type="match status" value="1"/>
</dbReference>
<dbReference type="OrthoDB" id="2439692at2759"/>
<dbReference type="Proteomes" id="UP000039046">
    <property type="component" value="Unassembled WGS sequence"/>
</dbReference>
<dbReference type="EMBL" id="CDHN01000002">
    <property type="protein sequence ID" value="CEJ85271.1"/>
    <property type="molecule type" value="Genomic_DNA"/>
</dbReference>
<gene>
    <name evidence="4" type="ORF">VHEMI03719</name>
</gene>
<keyword evidence="2" id="KW-0732">Signal</keyword>
<feature type="chain" id="PRO_5001979495" description="DUF7707 domain-containing protein" evidence="2">
    <location>
        <begin position="19"/>
        <end position="182"/>
    </location>
</feature>
<evidence type="ECO:0000259" key="3">
    <source>
        <dbReference type="Pfam" id="PF24808"/>
    </source>
</evidence>
<name>A0A0A1TBQ7_9HYPO</name>
<reference evidence="4 5" key="1">
    <citation type="journal article" date="2015" name="Genome Announc.">
        <title>Draft Genome Sequence and Gene Annotation of the Entomopathogenic Fungus Verticillium hemipterigenum.</title>
        <authorList>
            <person name="Horn F."/>
            <person name="Habel A."/>
            <person name="Scharf D.H."/>
            <person name="Dworschak J."/>
            <person name="Brakhage A.A."/>
            <person name="Guthke R."/>
            <person name="Hertweck C."/>
            <person name="Linde J."/>
        </authorList>
    </citation>
    <scope>NUCLEOTIDE SEQUENCE [LARGE SCALE GENOMIC DNA]</scope>
</reference>
<dbReference type="AlphaFoldDB" id="A0A0A1TBQ7"/>
<keyword evidence="5" id="KW-1185">Reference proteome</keyword>
<feature type="domain" description="DUF7707" evidence="3">
    <location>
        <begin position="21"/>
        <end position="123"/>
    </location>
</feature>
<evidence type="ECO:0000256" key="2">
    <source>
        <dbReference type="SAM" id="SignalP"/>
    </source>
</evidence>
<dbReference type="HOGENOM" id="CLU_084512_0_0_1"/>
<dbReference type="InterPro" id="IPR056124">
    <property type="entry name" value="DUF7707"/>
</dbReference>
<organism evidence="4 5">
    <name type="scientific">[Torrubiella] hemipterigena</name>
    <dbReference type="NCBI Taxonomy" id="1531966"/>
    <lineage>
        <taxon>Eukaryota</taxon>
        <taxon>Fungi</taxon>
        <taxon>Dikarya</taxon>
        <taxon>Ascomycota</taxon>
        <taxon>Pezizomycotina</taxon>
        <taxon>Sordariomycetes</taxon>
        <taxon>Hypocreomycetidae</taxon>
        <taxon>Hypocreales</taxon>
        <taxon>Clavicipitaceae</taxon>
        <taxon>Clavicipitaceae incertae sedis</taxon>
        <taxon>'Torrubiella' clade</taxon>
    </lineage>
</organism>